<accession>A0A2G8TLY7</accession>
<gene>
    <name evidence="5" type="primary">prsT</name>
    <name evidence="5" type="ORF">CR105_02350</name>
</gene>
<keyword evidence="1" id="KW-0677">Repeat</keyword>
<feature type="repeat" description="TPR" evidence="3">
    <location>
        <begin position="199"/>
        <end position="232"/>
    </location>
</feature>
<dbReference type="PANTHER" id="PTHR44858:SF1">
    <property type="entry name" value="UDP-N-ACETYLGLUCOSAMINE--PEPTIDE N-ACETYLGLUCOSAMINYLTRANSFERASE SPINDLY-RELATED"/>
    <property type="match status" value="1"/>
</dbReference>
<dbReference type="Proteomes" id="UP000230390">
    <property type="component" value="Unassembled WGS sequence"/>
</dbReference>
<evidence type="ECO:0000256" key="2">
    <source>
        <dbReference type="ARBA" id="ARBA00022803"/>
    </source>
</evidence>
<dbReference type="OrthoDB" id="5290951at2"/>
<keyword evidence="6" id="KW-1185">Reference proteome</keyword>
<organism evidence="5 6">
    <name type="scientific">Massilia eurypsychrophila</name>
    <dbReference type="NCBI Taxonomy" id="1485217"/>
    <lineage>
        <taxon>Bacteria</taxon>
        <taxon>Pseudomonadati</taxon>
        <taxon>Pseudomonadota</taxon>
        <taxon>Betaproteobacteria</taxon>
        <taxon>Burkholderiales</taxon>
        <taxon>Oxalobacteraceae</taxon>
        <taxon>Telluria group</taxon>
        <taxon>Massilia</taxon>
    </lineage>
</organism>
<dbReference type="InterPro" id="IPR011990">
    <property type="entry name" value="TPR-like_helical_dom_sf"/>
</dbReference>
<evidence type="ECO:0000256" key="4">
    <source>
        <dbReference type="SAM" id="SignalP"/>
    </source>
</evidence>
<dbReference type="Pfam" id="PF14559">
    <property type="entry name" value="TPR_19"/>
    <property type="match status" value="6"/>
</dbReference>
<dbReference type="AlphaFoldDB" id="A0A2G8TLY7"/>
<dbReference type="SUPFAM" id="SSF48452">
    <property type="entry name" value="TPR-like"/>
    <property type="match status" value="3"/>
</dbReference>
<protein>
    <submittedName>
        <fullName evidence="5">PEP-CTERM system TPR-repeat protein PrsT</fullName>
    </submittedName>
</protein>
<keyword evidence="2 3" id="KW-0802">TPR repeat</keyword>
<keyword evidence="4" id="KW-0732">Signal</keyword>
<feature type="chain" id="PRO_5013580573" evidence="4">
    <location>
        <begin position="25"/>
        <end position="921"/>
    </location>
</feature>
<dbReference type="Pfam" id="PF13432">
    <property type="entry name" value="TPR_16"/>
    <property type="match status" value="1"/>
</dbReference>
<evidence type="ECO:0000313" key="6">
    <source>
        <dbReference type="Proteomes" id="UP000230390"/>
    </source>
</evidence>
<dbReference type="PROSITE" id="PS51257">
    <property type="entry name" value="PROKAR_LIPOPROTEIN"/>
    <property type="match status" value="1"/>
</dbReference>
<evidence type="ECO:0000256" key="1">
    <source>
        <dbReference type="ARBA" id="ARBA00022737"/>
    </source>
</evidence>
<dbReference type="Gene3D" id="1.25.40.10">
    <property type="entry name" value="Tetratricopeptide repeat domain"/>
    <property type="match status" value="4"/>
</dbReference>
<feature type="signal peptide" evidence="4">
    <location>
        <begin position="1"/>
        <end position="24"/>
    </location>
</feature>
<dbReference type="EMBL" id="PDOC01000001">
    <property type="protein sequence ID" value="PIL47004.1"/>
    <property type="molecule type" value="Genomic_DNA"/>
</dbReference>
<dbReference type="PROSITE" id="PS50005">
    <property type="entry name" value="TPR"/>
    <property type="match status" value="2"/>
</dbReference>
<proteinExistence type="predicted"/>
<dbReference type="InterPro" id="IPR050498">
    <property type="entry name" value="Ycf3"/>
</dbReference>
<dbReference type="SMART" id="SM00028">
    <property type="entry name" value="TPR"/>
    <property type="match status" value="16"/>
</dbReference>
<dbReference type="NCBIfam" id="TIGR02917">
    <property type="entry name" value="PEP_TPR_lipo"/>
    <property type="match status" value="1"/>
</dbReference>
<dbReference type="InterPro" id="IPR014266">
    <property type="entry name" value="PEP-CTERM_TPR_PrsT"/>
</dbReference>
<dbReference type="SUPFAM" id="SSF81901">
    <property type="entry name" value="HCP-like"/>
    <property type="match status" value="1"/>
</dbReference>
<name>A0A2G8TLY7_9BURK</name>
<dbReference type="PANTHER" id="PTHR44858">
    <property type="entry name" value="TETRATRICOPEPTIDE REPEAT PROTEIN 6"/>
    <property type="match status" value="1"/>
</dbReference>
<reference evidence="5 6" key="1">
    <citation type="submission" date="2017-10" db="EMBL/GenBank/DDBJ databases">
        <title>Massilia psychrophilum sp. nov., a novel purple-pigmented bacterium isolated from Tianshan glacier, Xinjiang Municipality, China.</title>
        <authorList>
            <person name="Wang H."/>
        </authorList>
    </citation>
    <scope>NUCLEOTIDE SEQUENCE [LARGE SCALE GENOMIC DNA]</scope>
    <source>
        <strain evidence="5 6">JCM 30074</strain>
    </source>
</reference>
<dbReference type="RefSeq" id="WP_099786807.1">
    <property type="nucleotide sequence ID" value="NZ_JBHLYV010000100.1"/>
</dbReference>
<evidence type="ECO:0000256" key="3">
    <source>
        <dbReference type="PROSITE-ProRule" id="PRU00339"/>
    </source>
</evidence>
<dbReference type="InterPro" id="IPR019734">
    <property type="entry name" value="TPR_rpt"/>
</dbReference>
<comment type="caution">
    <text evidence="5">The sequence shown here is derived from an EMBL/GenBank/DDBJ whole genome shotgun (WGS) entry which is preliminary data.</text>
</comment>
<feature type="repeat" description="TPR" evidence="3">
    <location>
        <begin position="369"/>
        <end position="402"/>
    </location>
</feature>
<sequence>MAVQTRSKNAALLLTLLLSVAISACSRTETTETLLADAKQYQQKGDTKAALIQLKNAVAKSPEDGEARMLLATLYSDSGDAVSAEKEVRKASSLGIPAERTMPLLGKSLIATNQFQKVLDEIPEAAAARSAQLSTMRGNAYLALRDAPKAKAAYDQALALQGDAGGALIGMTMYALTQNDIAGADRYSAESLVKDPTNPEVWMVNAMLLRKHGKPAEARKGYEQAIKLRPTHRSAYIEKAYIEIGDGKYDVAEADLKTARKYAPGNLMITYVQALLDARREKLQPALDGVTKVLGVAPDHMPSLLLAGQLELRTGATQQAEAHLKKYLEAFPQDAAARKLLAHAMLKGAQPADALALLAPLTKEASLDPQLMALAGQSHMQNKDYGKAAEFFEKASALEPKSADLRTSLGLSKLAQGNQAGAVTELEAAASLDPKSTRAGVTLVQTEMALKHYDKAMAAALALEKAHPQDPQVHNLKGGVSVAKGDMAGARASFEKAVALQPTFFPAVANLARLDMQDRKPEAAQKRFEAVLEKDKKNVPAMMALAEVAAVRNQPAQAGSWLEKAAAEKPEAVDPAIKLAEHYARNKQEQKALSLMSKLQTANPTNPAVLDMMGQMQLVNKDQAGALETYSKLAGLTPKAPAVHMRLASVHMMMKNEPAAVQDLKRASAADPSYLPARVALAELAMRKGNSNEAMAIVREVQRLDPKSAAGFMMEGELQLGLKKPALALAAMEKAFANAKTPQMLVKISEVMKATGKDPMPRLQQWQAANPNDVIIAAYVAEMSLASKQYKQAATQFEAVLKIAPGSPVALNNLAWTYQQLGDARALPTAEKALAAAPESPAVMDTLGWMLVEQGNTARALPILKRAVALAPAATEFRYHLAVALNKSGDKANAKLELNKLLSDNKPFAQMEEAKALLKVL</sequence>
<evidence type="ECO:0000313" key="5">
    <source>
        <dbReference type="EMBL" id="PIL47004.1"/>
    </source>
</evidence>